<dbReference type="HOGENOM" id="CLU_2976914_0_0_12"/>
<keyword evidence="2" id="KW-1185">Reference proteome</keyword>
<evidence type="ECO:0000313" key="2">
    <source>
        <dbReference type="Proteomes" id="UP000008466"/>
    </source>
</evidence>
<dbReference type="KEGG" id="sbu:SpiBuddy_0766"/>
<dbReference type="EMBL" id="CP002541">
    <property type="protein sequence ID" value="ADY12593.1"/>
    <property type="molecule type" value="Genomic_DNA"/>
</dbReference>
<accession>F0RY94</accession>
<organism evidence="1 2">
    <name type="scientific">Sphaerochaeta globosa (strain ATCC BAA-1886 / DSM 22777 / Buddy)</name>
    <name type="common">Spirochaeta sp. (strain Buddy)</name>
    <dbReference type="NCBI Taxonomy" id="158189"/>
    <lineage>
        <taxon>Bacteria</taxon>
        <taxon>Pseudomonadati</taxon>
        <taxon>Spirochaetota</taxon>
        <taxon>Spirochaetia</taxon>
        <taxon>Spirochaetales</taxon>
        <taxon>Sphaerochaetaceae</taxon>
        <taxon>Sphaerochaeta</taxon>
    </lineage>
</organism>
<gene>
    <name evidence="1" type="ordered locus">SpiBuddy_0766</name>
</gene>
<dbReference type="AlphaFoldDB" id="F0RY94"/>
<name>F0RY94_SPHGB</name>
<dbReference type="Proteomes" id="UP000008466">
    <property type="component" value="Chromosome"/>
</dbReference>
<evidence type="ECO:0000313" key="1">
    <source>
        <dbReference type="EMBL" id="ADY12593.1"/>
    </source>
</evidence>
<proteinExistence type="predicted"/>
<reference evidence="2" key="1">
    <citation type="submission" date="2011-02" db="EMBL/GenBank/DDBJ databases">
        <title>Complete sequence of Spirochaeta sp. Buddy.</title>
        <authorList>
            <person name="Lucas S."/>
            <person name="Copeland A."/>
            <person name="Lapidus A."/>
            <person name="Cheng J.-F."/>
            <person name="Goodwin L."/>
            <person name="Pitluck S."/>
            <person name="Zeytun A."/>
            <person name="Detter J.C."/>
            <person name="Han C."/>
            <person name="Tapia R."/>
            <person name="Land M."/>
            <person name="Hauser L."/>
            <person name="Kyrpides N."/>
            <person name="Ivanova N."/>
            <person name="Mikhailova N."/>
            <person name="Pagani I."/>
            <person name="Ritalahti K.M."/>
            <person name="Loeffler F.E."/>
            <person name="Woyke T."/>
        </authorList>
    </citation>
    <scope>NUCLEOTIDE SEQUENCE [LARGE SCALE GENOMIC DNA]</scope>
    <source>
        <strain evidence="2">ATCC BAA-1886 / DSM 22777 / Buddy</strain>
    </source>
</reference>
<protein>
    <submittedName>
        <fullName evidence="1">Uncharacterized protein</fullName>
    </submittedName>
</protein>
<sequence>MSLVKAYNSLRLHKKVSALVRELLATTDAVYKKAFVSVLSRHTLDPVLDMNCFMIQKW</sequence>